<feature type="transmembrane region" description="Helical" evidence="8">
    <location>
        <begin position="193"/>
        <end position="219"/>
    </location>
</feature>
<comment type="subcellular location">
    <subcellularLocation>
        <location evidence="1">Cell membrane</location>
        <topology evidence="1">Multi-pass membrane protein</topology>
    </subcellularLocation>
</comment>
<dbReference type="RefSeq" id="WP_204498060.1">
    <property type="nucleotide sequence ID" value="NZ_JAFBDR010000004.1"/>
</dbReference>
<keyword evidence="3" id="KW-0813">Transport</keyword>
<accession>A0ABS2MXT5</accession>
<feature type="transmembrane region" description="Helical" evidence="8">
    <location>
        <begin position="15"/>
        <end position="34"/>
    </location>
</feature>
<dbReference type="Proteomes" id="UP001296943">
    <property type="component" value="Unassembled WGS sequence"/>
</dbReference>
<evidence type="ECO:0000313" key="10">
    <source>
        <dbReference type="Proteomes" id="UP001296943"/>
    </source>
</evidence>
<dbReference type="InterPro" id="IPR000060">
    <property type="entry name" value="BCCT_transptr"/>
</dbReference>
<feature type="transmembrane region" description="Helical" evidence="8">
    <location>
        <begin position="408"/>
        <end position="434"/>
    </location>
</feature>
<dbReference type="EMBL" id="JAFBDR010000004">
    <property type="protein sequence ID" value="MBM7570646.1"/>
    <property type="molecule type" value="Genomic_DNA"/>
</dbReference>
<evidence type="ECO:0000256" key="8">
    <source>
        <dbReference type="SAM" id="Phobius"/>
    </source>
</evidence>
<proteinExistence type="inferred from homology"/>
<evidence type="ECO:0000256" key="6">
    <source>
        <dbReference type="ARBA" id="ARBA00022989"/>
    </source>
</evidence>
<keyword evidence="7 8" id="KW-0472">Membrane</keyword>
<dbReference type="PANTHER" id="PTHR30047">
    <property type="entry name" value="HIGH-AFFINITY CHOLINE TRANSPORT PROTEIN-RELATED"/>
    <property type="match status" value="1"/>
</dbReference>
<feature type="transmembrane region" description="Helical" evidence="8">
    <location>
        <begin position="239"/>
        <end position="257"/>
    </location>
</feature>
<evidence type="ECO:0000256" key="5">
    <source>
        <dbReference type="ARBA" id="ARBA00022692"/>
    </source>
</evidence>
<feature type="transmembrane region" description="Helical" evidence="8">
    <location>
        <begin position="143"/>
        <end position="167"/>
    </location>
</feature>
<feature type="transmembrane region" description="Helical" evidence="8">
    <location>
        <begin position="316"/>
        <end position="338"/>
    </location>
</feature>
<comment type="similarity">
    <text evidence="2">Belongs to the BCCT transporter (TC 2.A.15) family.</text>
</comment>
<feature type="transmembrane region" description="Helical" evidence="8">
    <location>
        <begin position="446"/>
        <end position="465"/>
    </location>
</feature>
<keyword evidence="10" id="KW-1185">Reference proteome</keyword>
<dbReference type="PANTHER" id="PTHR30047:SF7">
    <property type="entry name" value="HIGH-AFFINITY CHOLINE TRANSPORT PROTEIN"/>
    <property type="match status" value="1"/>
</dbReference>
<protein>
    <submittedName>
        <fullName evidence="9">Choline/carnitine/betaine transport</fullName>
    </submittedName>
</protein>
<reference evidence="9 10" key="1">
    <citation type="submission" date="2021-01" db="EMBL/GenBank/DDBJ databases">
        <title>Genomic Encyclopedia of Type Strains, Phase IV (KMG-IV): sequencing the most valuable type-strain genomes for metagenomic binning, comparative biology and taxonomic classification.</title>
        <authorList>
            <person name="Goeker M."/>
        </authorList>
    </citation>
    <scope>NUCLEOTIDE SEQUENCE [LARGE SCALE GENOMIC DNA]</scope>
    <source>
        <strain evidence="9 10">DSM 23711</strain>
    </source>
</reference>
<evidence type="ECO:0000256" key="7">
    <source>
        <dbReference type="ARBA" id="ARBA00023136"/>
    </source>
</evidence>
<name>A0ABS2MXT5_9BACI</name>
<gene>
    <name evidence="9" type="ORF">JOC48_001124</name>
</gene>
<keyword evidence="5 8" id="KW-0812">Transmembrane</keyword>
<comment type="caution">
    <text evidence="9">The sequence shown here is derived from an EMBL/GenBank/DDBJ whole genome shotgun (WGS) entry which is preliminary data.</text>
</comment>
<evidence type="ECO:0000256" key="1">
    <source>
        <dbReference type="ARBA" id="ARBA00004651"/>
    </source>
</evidence>
<keyword evidence="6 8" id="KW-1133">Transmembrane helix</keyword>
<sequence length="526" mass="57023">MRKQDYVTNQTDKTVFIISGGFLILFVILSMMNLSMVENWINQSFAVSAKFFGSYWEVLLLANFVIGIALAFSKYGKVRLGKMEKPENGYYRWVAMILCTLLASGGVFWAASEPMTHFLSIPPLFEDTSGTLAGVEPALAQSFLHWGFLAWAILGTLATILLMYLHYNKGLPMKPRAFLYPVFGEKIFHKKSVIGSIADIVSIIAVAAGTMGPLGFLGLQLGYGLHHVFGVPNNLTTNIIIVGLLIVIAAISVATGIDRGIQLLSRVNVGLTVLLAVCILILGPTLFILNKFVSGQGFHLQNMLTMALYQGDQAWLGWWTVFFWGWFLGYAPLMAIFIARISRGRTIRELIIAVSIVAPLVTNFWFTVVGGTGIKAELATPGVISGPLNDGGMPAAVMAIMDQLPLGAVLAIGFLIVTLVFVATTVDSISYTVAVSLTGSDEPHKMIRVFWVVIFGLMSMMLLAIGENSIAAIQNSIVVTAVPVSILMLPTLWGAVQVAKKLAAEQKITVRSESTNKSSSNSTREA</sequence>
<evidence type="ECO:0000256" key="2">
    <source>
        <dbReference type="ARBA" id="ARBA00005658"/>
    </source>
</evidence>
<feature type="transmembrane region" description="Helical" evidence="8">
    <location>
        <begin position="54"/>
        <end position="72"/>
    </location>
</feature>
<organism evidence="9 10">
    <name type="scientific">Aquibacillus albus</name>
    <dbReference type="NCBI Taxonomy" id="1168171"/>
    <lineage>
        <taxon>Bacteria</taxon>
        <taxon>Bacillati</taxon>
        <taxon>Bacillota</taxon>
        <taxon>Bacilli</taxon>
        <taxon>Bacillales</taxon>
        <taxon>Bacillaceae</taxon>
        <taxon>Aquibacillus</taxon>
    </lineage>
</organism>
<dbReference type="Pfam" id="PF02028">
    <property type="entry name" value="BCCT"/>
    <property type="match status" value="1"/>
</dbReference>
<keyword evidence="4" id="KW-1003">Cell membrane</keyword>
<evidence type="ECO:0000256" key="3">
    <source>
        <dbReference type="ARBA" id="ARBA00022448"/>
    </source>
</evidence>
<evidence type="ECO:0000313" key="9">
    <source>
        <dbReference type="EMBL" id="MBM7570646.1"/>
    </source>
</evidence>
<feature type="transmembrane region" description="Helical" evidence="8">
    <location>
        <begin position="350"/>
        <end position="368"/>
    </location>
</feature>
<feature type="transmembrane region" description="Helical" evidence="8">
    <location>
        <begin position="477"/>
        <end position="496"/>
    </location>
</feature>
<evidence type="ECO:0000256" key="4">
    <source>
        <dbReference type="ARBA" id="ARBA00022475"/>
    </source>
</evidence>
<feature type="transmembrane region" description="Helical" evidence="8">
    <location>
        <begin position="269"/>
        <end position="289"/>
    </location>
</feature>
<feature type="transmembrane region" description="Helical" evidence="8">
    <location>
        <begin position="93"/>
        <end position="111"/>
    </location>
</feature>